<evidence type="ECO:0000313" key="4">
    <source>
        <dbReference type="Proteomes" id="UP001285441"/>
    </source>
</evidence>
<gene>
    <name evidence="3" type="ORF">B0H63DRAFT_124333</name>
</gene>
<evidence type="ECO:0008006" key="5">
    <source>
        <dbReference type="Google" id="ProtNLM"/>
    </source>
</evidence>
<organism evidence="3 4">
    <name type="scientific">Podospora didyma</name>
    <dbReference type="NCBI Taxonomy" id="330526"/>
    <lineage>
        <taxon>Eukaryota</taxon>
        <taxon>Fungi</taxon>
        <taxon>Dikarya</taxon>
        <taxon>Ascomycota</taxon>
        <taxon>Pezizomycotina</taxon>
        <taxon>Sordariomycetes</taxon>
        <taxon>Sordariomycetidae</taxon>
        <taxon>Sordariales</taxon>
        <taxon>Podosporaceae</taxon>
        <taxon>Podospora</taxon>
    </lineage>
</organism>
<evidence type="ECO:0000313" key="3">
    <source>
        <dbReference type="EMBL" id="KAK3390854.1"/>
    </source>
</evidence>
<accession>A0AAE0P006</accession>
<dbReference type="AlphaFoldDB" id="A0AAE0P006"/>
<keyword evidence="4" id="KW-1185">Reference proteome</keyword>
<sequence length="211" mass="20912">MFHKLFTILSLLSLSLHQVQAQSSSISVGPLLNCDLTTFQCPGTSGCCNIGGCCGSGCCALGYRCINEGTSSQACCNVNDLTKCGTVSTPSPAPGTGTGTGGNTCTQIHNCRDFNGKTWTCLLGQTCQLYYRGCNPCPYIGGGGGSSGSSSSSAASGGSATTSSQAGTSSTSSSSASTSSSAASGHRLGEAWSILHWLAAVGLGGVFAGAV</sequence>
<feature type="region of interest" description="Disordered" evidence="1">
    <location>
        <begin position="151"/>
        <end position="180"/>
    </location>
</feature>
<feature type="chain" id="PRO_5042213044" description="GPI anchored protein" evidence="2">
    <location>
        <begin position="22"/>
        <end position="211"/>
    </location>
</feature>
<dbReference type="EMBL" id="JAULSW010000002">
    <property type="protein sequence ID" value="KAK3390854.1"/>
    <property type="molecule type" value="Genomic_DNA"/>
</dbReference>
<evidence type="ECO:0000256" key="2">
    <source>
        <dbReference type="SAM" id="SignalP"/>
    </source>
</evidence>
<reference evidence="3" key="1">
    <citation type="journal article" date="2023" name="Mol. Phylogenet. Evol.">
        <title>Genome-scale phylogeny and comparative genomics of the fungal order Sordariales.</title>
        <authorList>
            <person name="Hensen N."/>
            <person name="Bonometti L."/>
            <person name="Westerberg I."/>
            <person name="Brannstrom I.O."/>
            <person name="Guillou S."/>
            <person name="Cros-Aarteil S."/>
            <person name="Calhoun S."/>
            <person name="Haridas S."/>
            <person name="Kuo A."/>
            <person name="Mondo S."/>
            <person name="Pangilinan J."/>
            <person name="Riley R."/>
            <person name="LaButti K."/>
            <person name="Andreopoulos B."/>
            <person name="Lipzen A."/>
            <person name="Chen C."/>
            <person name="Yan M."/>
            <person name="Daum C."/>
            <person name="Ng V."/>
            <person name="Clum A."/>
            <person name="Steindorff A."/>
            <person name="Ohm R.A."/>
            <person name="Martin F."/>
            <person name="Silar P."/>
            <person name="Natvig D.O."/>
            <person name="Lalanne C."/>
            <person name="Gautier V."/>
            <person name="Ament-Velasquez S.L."/>
            <person name="Kruys A."/>
            <person name="Hutchinson M.I."/>
            <person name="Powell A.J."/>
            <person name="Barry K."/>
            <person name="Miller A.N."/>
            <person name="Grigoriev I.V."/>
            <person name="Debuchy R."/>
            <person name="Gladieux P."/>
            <person name="Hiltunen Thoren M."/>
            <person name="Johannesson H."/>
        </authorList>
    </citation>
    <scope>NUCLEOTIDE SEQUENCE</scope>
    <source>
        <strain evidence="3">CBS 232.78</strain>
    </source>
</reference>
<reference evidence="3" key="2">
    <citation type="submission" date="2023-06" db="EMBL/GenBank/DDBJ databases">
        <authorList>
            <consortium name="Lawrence Berkeley National Laboratory"/>
            <person name="Haridas S."/>
            <person name="Hensen N."/>
            <person name="Bonometti L."/>
            <person name="Westerberg I."/>
            <person name="Brannstrom I.O."/>
            <person name="Guillou S."/>
            <person name="Cros-Aarteil S."/>
            <person name="Calhoun S."/>
            <person name="Kuo A."/>
            <person name="Mondo S."/>
            <person name="Pangilinan J."/>
            <person name="Riley R."/>
            <person name="LaButti K."/>
            <person name="Andreopoulos B."/>
            <person name="Lipzen A."/>
            <person name="Chen C."/>
            <person name="Yanf M."/>
            <person name="Daum C."/>
            <person name="Ng V."/>
            <person name="Clum A."/>
            <person name="Steindorff A."/>
            <person name="Ohm R."/>
            <person name="Martin F."/>
            <person name="Silar P."/>
            <person name="Natvig D."/>
            <person name="Lalanne C."/>
            <person name="Gautier V."/>
            <person name="Ament-velasquez S.L."/>
            <person name="Kruys A."/>
            <person name="Hutchinson M.I."/>
            <person name="Powell A.J."/>
            <person name="Barry K."/>
            <person name="Miller A.N."/>
            <person name="Grigoriev I.V."/>
            <person name="Debuchy R."/>
            <person name="Gladieux P."/>
            <person name="Thoren M.H."/>
            <person name="Johannesson H."/>
        </authorList>
    </citation>
    <scope>NUCLEOTIDE SEQUENCE</scope>
    <source>
        <strain evidence="3">CBS 232.78</strain>
    </source>
</reference>
<protein>
    <recommendedName>
        <fullName evidence="5">GPI anchored protein</fullName>
    </recommendedName>
</protein>
<keyword evidence="2" id="KW-0732">Signal</keyword>
<name>A0AAE0P006_9PEZI</name>
<comment type="caution">
    <text evidence="3">The sequence shown here is derived from an EMBL/GenBank/DDBJ whole genome shotgun (WGS) entry which is preliminary data.</text>
</comment>
<dbReference type="Proteomes" id="UP001285441">
    <property type="component" value="Unassembled WGS sequence"/>
</dbReference>
<evidence type="ECO:0000256" key="1">
    <source>
        <dbReference type="SAM" id="MobiDB-lite"/>
    </source>
</evidence>
<proteinExistence type="predicted"/>
<feature type="signal peptide" evidence="2">
    <location>
        <begin position="1"/>
        <end position="21"/>
    </location>
</feature>